<evidence type="ECO:0000313" key="2">
    <source>
        <dbReference type="Proteomes" id="UP000194267"/>
    </source>
</evidence>
<organism evidence="1 2">
    <name type="scientific">Symbiobacterium thermophilum</name>
    <dbReference type="NCBI Taxonomy" id="2734"/>
    <lineage>
        <taxon>Bacteria</taxon>
        <taxon>Bacillati</taxon>
        <taxon>Bacillota</taxon>
        <taxon>Clostridia</taxon>
        <taxon>Eubacteriales</taxon>
        <taxon>Symbiobacteriaceae</taxon>
        <taxon>Symbiobacterium</taxon>
    </lineage>
</organism>
<reference evidence="2" key="1">
    <citation type="submission" date="2016-04" db="EMBL/GenBank/DDBJ databases">
        <authorList>
            <person name="Antunes L.P."/>
            <person name="Martins L.F."/>
            <person name="Pereira R.V."/>
            <person name="Thomas A.M."/>
            <person name="Barbosa D."/>
            <person name="Nascimento L."/>
            <person name="Silva G.M."/>
            <person name="Condomitti G.W."/>
            <person name="Digiampietri L.A."/>
            <person name="Lombardi K.C."/>
            <person name="Ramos P.L."/>
            <person name="Quaggio R.B."/>
            <person name="Oliveira J.C."/>
            <person name="Pascon R.C."/>
            <person name="Cruz J.B."/>
            <person name="Silva A.M."/>
            <person name="Setubal J.C."/>
        </authorList>
    </citation>
    <scope>NUCLEOTIDE SEQUENCE [LARGE SCALE GENOMIC DNA]</scope>
</reference>
<gene>
    <name evidence="1" type="ORF">A6D92_13735</name>
</gene>
<evidence type="ECO:0000313" key="1">
    <source>
        <dbReference type="EMBL" id="OTA40749.1"/>
    </source>
</evidence>
<sequence>MWLPQEVFRYTPRALMGTNLDPGMWDVDLTPEQPKMALLTYFEFNDFSRRDEIIAAFNGDSTVRVLWDGGDVLFTFPADLWEVEVIEDVGPIDFP</sequence>
<dbReference type="AlphaFoldDB" id="A0A1Y2T341"/>
<comment type="caution">
    <text evidence="1">The sequence shown here is derived from an EMBL/GenBank/DDBJ whole genome shotgun (WGS) entry which is preliminary data.</text>
</comment>
<protein>
    <submittedName>
        <fullName evidence="1">Uncharacterized protein</fullName>
    </submittedName>
</protein>
<name>A0A1Y2T341_SYMTR</name>
<accession>A0A1Y2T341</accession>
<proteinExistence type="predicted"/>
<dbReference type="EMBL" id="LWLV01001244">
    <property type="protein sequence ID" value="OTA40749.1"/>
    <property type="molecule type" value="Genomic_DNA"/>
</dbReference>
<dbReference type="Proteomes" id="UP000194267">
    <property type="component" value="Unassembled WGS sequence"/>
</dbReference>